<organism evidence="1 2">
    <name type="scientific">Rubroshorea leprosula</name>
    <dbReference type="NCBI Taxonomy" id="152421"/>
    <lineage>
        <taxon>Eukaryota</taxon>
        <taxon>Viridiplantae</taxon>
        <taxon>Streptophyta</taxon>
        <taxon>Embryophyta</taxon>
        <taxon>Tracheophyta</taxon>
        <taxon>Spermatophyta</taxon>
        <taxon>Magnoliopsida</taxon>
        <taxon>eudicotyledons</taxon>
        <taxon>Gunneridae</taxon>
        <taxon>Pentapetalae</taxon>
        <taxon>rosids</taxon>
        <taxon>malvids</taxon>
        <taxon>Malvales</taxon>
        <taxon>Dipterocarpaceae</taxon>
        <taxon>Rubroshorea</taxon>
    </lineage>
</organism>
<protein>
    <submittedName>
        <fullName evidence="1">Uncharacterized protein</fullName>
    </submittedName>
</protein>
<dbReference type="Proteomes" id="UP001054252">
    <property type="component" value="Unassembled WGS sequence"/>
</dbReference>
<dbReference type="EMBL" id="BPVZ01000016">
    <property type="protein sequence ID" value="GKV01318.1"/>
    <property type="molecule type" value="Genomic_DNA"/>
</dbReference>
<keyword evidence="2" id="KW-1185">Reference proteome</keyword>
<sequence>MDGDKKGQLPSTKSTSTMAKIKAIQPKKLAPCRSDQVFVPHMKSQILGPYFVSPRPIPFKLVYAQLKDHPLPFQVKPNWSKSILSSALLFWTVSFNCFHFPCGIMSVSLFNISSLTGLPCMAEEISTLLTMPLGIEYNHKDLKPSFPAFVRFACDRSPTKEFIPLVAALVHGRHLALDHDFVRSSFSTELHFLIQKTWWQGYFLFPLLGVLDDISTLTPLPLTKKLEEKDVIEEGGDLEFARDITEIDDDDVENELLAKLDMLADLPVKLESALNSKRKIVTEETNSDVNLPSQEQIRFAILTLQELIDGDLSDFYRVPDQQATFQVAQVLSRAPQLSSAQRKFWANFTIIYANFSKRFLALENKVMIVEYARKFVTYSTTTVFKKKDEFLAAKDAHTAQIKHLQGSKEPSTSAWVPRAPEFHRTQLPSNPGMLPGFDGTQARVRGTQGLGSRNPGVGSSNPGPWFDGTQDTWVPLNPSVLGSRNPGLGSFEPSAWV</sequence>
<proteinExistence type="predicted"/>
<evidence type="ECO:0000313" key="1">
    <source>
        <dbReference type="EMBL" id="GKV01318.1"/>
    </source>
</evidence>
<evidence type="ECO:0000313" key="2">
    <source>
        <dbReference type="Proteomes" id="UP001054252"/>
    </source>
</evidence>
<reference evidence="1 2" key="1">
    <citation type="journal article" date="2021" name="Commun. Biol.">
        <title>The genome of Shorea leprosula (Dipterocarpaceae) highlights the ecological relevance of drought in aseasonal tropical rainforests.</title>
        <authorList>
            <person name="Ng K.K.S."/>
            <person name="Kobayashi M.J."/>
            <person name="Fawcett J.A."/>
            <person name="Hatakeyama M."/>
            <person name="Paape T."/>
            <person name="Ng C.H."/>
            <person name="Ang C.C."/>
            <person name="Tnah L.H."/>
            <person name="Lee C.T."/>
            <person name="Nishiyama T."/>
            <person name="Sese J."/>
            <person name="O'Brien M.J."/>
            <person name="Copetti D."/>
            <person name="Mohd Noor M.I."/>
            <person name="Ong R.C."/>
            <person name="Putra M."/>
            <person name="Sireger I.Z."/>
            <person name="Indrioko S."/>
            <person name="Kosugi Y."/>
            <person name="Izuno A."/>
            <person name="Isagi Y."/>
            <person name="Lee S.L."/>
            <person name="Shimizu K.K."/>
        </authorList>
    </citation>
    <scope>NUCLEOTIDE SEQUENCE [LARGE SCALE GENOMIC DNA]</scope>
    <source>
        <strain evidence="1">214</strain>
    </source>
</reference>
<comment type="caution">
    <text evidence="1">The sequence shown here is derived from an EMBL/GenBank/DDBJ whole genome shotgun (WGS) entry which is preliminary data.</text>
</comment>
<gene>
    <name evidence="1" type="ORF">SLEP1_g13878</name>
</gene>
<accession>A0AAV5ISS7</accession>
<dbReference type="AlphaFoldDB" id="A0AAV5ISS7"/>
<name>A0AAV5ISS7_9ROSI</name>